<evidence type="ECO:0000313" key="2">
    <source>
        <dbReference type="EMBL" id="TYB33270.1"/>
    </source>
</evidence>
<feature type="domain" description="AAA" evidence="1">
    <location>
        <begin position="1"/>
        <end position="161"/>
    </location>
</feature>
<dbReference type="Gene3D" id="3.40.50.300">
    <property type="entry name" value="P-loop containing nucleotide triphosphate hydrolases"/>
    <property type="match status" value="1"/>
</dbReference>
<evidence type="ECO:0000259" key="1">
    <source>
        <dbReference type="Pfam" id="PF13614"/>
    </source>
</evidence>
<proteinExistence type="predicted"/>
<dbReference type="EMBL" id="VSIV01000169">
    <property type="protein sequence ID" value="TYB33270.1"/>
    <property type="molecule type" value="Genomic_DNA"/>
</dbReference>
<dbReference type="Pfam" id="PF13614">
    <property type="entry name" value="AAA_31"/>
    <property type="match status" value="1"/>
</dbReference>
<dbReference type="RefSeq" id="WP_303701230.1">
    <property type="nucleotide sequence ID" value="NZ_VSIV01000169.1"/>
</dbReference>
<comment type="caution">
    <text evidence="2">The sequence shown here is derived from an EMBL/GenBank/DDBJ whole genome shotgun (WGS) entry which is preliminary data.</text>
</comment>
<dbReference type="InterPro" id="IPR027417">
    <property type="entry name" value="P-loop_NTPase"/>
</dbReference>
<dbReference type="PANTHER" id="PTHR13696:SF99">
    <property type="entry name" value="COBYRINIC ACID AC-DIAMIDE SYNTHASE"/>
    <property type="match status" value="1"/>
</dbReference>
<dbReference type="PANTHER" id="PTHR13696">
    <property type="entry name" value="P-LOOP CONTAINING NUCLEOSIDE TRIPHOSPHATE HYDROLASE"/>
    <property type="match status" value="1"/>
</dbReference>
<dbReference type="Proteomes" id="UP000323337">
    <property type="component" value="Unassembled WGS sequence"/>
</dbReference>
<protein>
    <submittedName>
        <fullName evidence="2">ParA family protein</fullName>
    </submittedName>
</protein>
<sequence length="249" mass="28672">MKIISLYSIKGGVGKTATAVNLAYEASKESQVLLWDWDPQASSTFYLRIKPEIRGKTTNVITKKSYYQKNIKATDFPRFDLLPADFLLRDLDFMLSKMKDSKKDLKKKLTEIFDDYEYVFIDSPPSASVLSEYLLYVSDIVLIPLIPTVLSLRTYEMLKSEIAGDKSRNRIFTFFSMVDKRKKMHNDIMEEVKKTEDNLLDLIIPYYAVIEKMGIERTPVQVIEPKGKASSAYTELWKALLESENSSVK</sequence>
<gene>
    <name evidence="2" type="ORF">FXF49_07220</name>
</gene>
<dbReference type="AlphaFoldDB" id="A0A5D0MP39"/>
<reference evidence="2 3" key="1">
    <citation type="submission" date="2019-08" db="EMBL/GenBank/DDBJ databases">
        <title>Genomic characterization of a novel candidate phylum (ARYD3) from a high temperature, high salinity tertiary oil reservoir in north central Oklahoma, USA.</title>
        <authorList>
            <person name="Youssef N.H."/>
            <person name="Yadav A."/>
            <person name="Elshahed M.S."/>
        </authorList>
    </citation>
    <scope>NUCLEOTIDE SEQUENCE [LARGE SCALE GENOMIC DNA]</scope>
    <source>
        <strain evidence="2">ARYD1</strain>
    </source>
</reference>
<organism evidence="2 3">
    <name type="scientific">Flexistipes sinusarabici</name>
    <dbReference type="NCBI Taxonomy" id="2352"/>
    <lineage>
        <taxon>Bacteria</taxon>
        <taxon>Pseudomonadati</taxon>
        <taxon>Deferribacterota</taxon>
        <taxon>Deferribacteres</taxon>
        <taxon>Deferribacterales</taxon>
        <taxon>Flexistipitaceae</taxon>
        <taxon>Flexistipes</taxon>
    </lineage>
</organism>
<accession>A0A5D0MP39</accession>
<dbReference type="SUPFAM" id="SSF52540">
    <property type="entry name" value="P-loop containing nucleoside triphosphate hydrolases"/>
    <property type="match status" value="1"/>
</dbReference>
<evidence type="ECO:0000313" key="3">
    <source>
        <dbReference type="Proteomes" id="UP000323337"/>
    </source>
</evidence>
<dbReference type="InterPro" id="IPR050678">
    <property type="entry name" value="DNA_Partitioning_ATPase"/>
</dbReference>
<name>A0A5D0MP39_FLESI</name>
<dbReference type="CDD" id="cd02042">
    <property type="entry name" value="ParAB_family"/>
    <property type="match status" value="1"/>
</dbReference>
<dbReference type="InterPro" id="IPR025669">
    <property type="entry name" value="AAA_dom"/>
</dbReference>